<dbReference type="EMBL" id="KZ503750">
    <property type="protein sequence ID" value="PKU61679.1"/>
    <property type="molecule type" value="Genomic_DNA"/>
</dbReference>
<dbReference type="AlphaFoldDB" id="A0A2I0VE37"/>
<proteinExistence type="predicted"/>
<accession>A0A2I0VE37</accession>
<evidence type="ECO:0000313" key="2">
    <source>
        <dbReference type="Proteomes" id="UP000233837"/>
    </source>
</evidence>
<sequence length="402" mass="45624">MAVDGRQPSLAGSAGGIVVMEDTIQNQTGDIRLKTGAKKSVDYPVIRASNGNGKSVVYENEVQTPRVTRNSTEKLIVDPSASSFEMKIYVNRNLHFEDSLTTKEVGIVDKVNEVMPSRNGINVESNPWTNAIEHQPKNGEVPLAFEMQINKLEDATVIDAELEVRGSIETTENSMETEKEATQWEEGEMEEGEIMRNMEEDLYKDNVVTKHEKVEENTVMLTEENVRKHKTNNNRDQSEQVYLQATVTNFEGILMDVDTNLVEVIEIIEQVNLQAVVTNFEGILSDADAKPVDDVEIVQKTFSNNVDSNVVSILHTEKEGNARDDLAEIDVEDINKYVRFHEKMKADGANSMVINNNVNDKECLMEDGKFHLPPKSVHHKKKSNEDYQRKYERKEIGKFWWM</sequence>
<reference evidence="1 2" key="1">
    <citation type="journal article" date="2016" name="Sci. Rep.">
        <title>The Dendrobium catenatum Lindl. genome sequence provides insights into polysaccharide synthase, floral development and adaptive evolution.</title>
        <authorList>
            <person name="Zhang G.Q."/>
            <person name="Xu Q."/>
            <person name="Bian C."/>
            <person name="Tsai W.C."/>
            <person name="Yeh C.M."/>
            <person name="Liu K.W."/>
            <person name="Yoshida K."/>
            <person name="Zhang L.S."/>
            <person name="Chang S.B."/>
            <person name="Chen F."/>
            <person name="Shi Y."/>
            <person name="Su Y.Y."/>
            <person name="Zhang Y.Q."/>
            <person name="Chen L.J."/>
            <person name="Yin Y."/>
            <person name="Lin M."/>
            <person name="Huang H."/>
            <person name="Deng H."/>
            <person name="Wang Z.W."/>
            <person name="Zhu S.L."/>
            <person name="Zhao X."/>
            <person name="Deng C."/>
            <person name="Niu S.C."/>
            <person name="Huang J."/>
            <person name="Wang M."/>
            <person name="Liu G.H."/>
            <person name="Yang H.J."/>
            <person name="Xiao X.J."/>
            <person name="Hsiao Y.Y."/>
            <person name="Wu W.L."/>
            <person name="Chen Y.Y."/>
            <person name="Mitsuda N."/>
            <person name="Ohme-Takagi M."/>
            <person name="Luo Y.B."/>
            <person name="Van de Peer Y."/>
            <person name="Liu Z.J."/>
        </authorList>
    </citation>
    <scope>NUCLEOTIDE SEQUENCE [LARGE SCALE GENOMIC DNA]</scope>
    <source>
        <tissue evidence="1">The whole plant</tissue>
    </source>
</reference>
<keyword evidence="2" id="KW-1185">Reference proteome</keyword>
<evidence type="ECO:0000313" key="1">
    <source>
        <dbReference type="EMBL" id="PKU61679.1"/>
    </source>
</evidence>
<name>A0A2I0VE37_9ASPA</name>
<reference evidence="1 2" key="2">
    <citation type="journal article" date="2017" name="Nature">
        <title>The Apostasia genome and the evolution of orchids.</title>
        <authorList>
            <person name="Zhang G.Q."/>
            <person name="Liu K.W."/>
            <person name="Li Z."/>
            <person name="Lohaus R."/>
            <person name="Hsiao Y.Y."/>
            <person name="Niu S.C."/>
            <person name="Wang J.Y."/>
            <person name="Lin Y.C."/>
            <person name="Xu Q."/>
            <person name="Chen L.J."/>
            <person name="Yoshida K."/>
            <person name="Fujiwara S."/>
            <person name="Wang Z.W."/>
            <person name="Zhang Y.Q."/>
            <person name="Mitsuda N."/>
            <person name="Wang M."/>
            <person name="Liu G.H."/>
            <person name="Pecoraro L."/>
            <person name="Huang H.X."/>
            <person name="Xiao X.J."/>
            <person name="Lin M."/>
            <person name="Wu X.Y."/>
            <person name="Wu W.L."/>
            <person name="Chen Y.Y."/>
            <person name="Chang S.B."/>
            <person name="Sakamoto S."/>
            <person name="Ohme-Takagi M."/>
            <person name="Yagi M."/>
            <person name="Zeng S.J."/>
            <person name="Shen C.Y."/>
            <person name="Yeh C.M."/>
            <person name="Luo Y.B."/>
            <person name="Tsai W.C."/>
            <person name="Van de Peer Y."/>
            <person name="Liu Z.J."/>
        </authorList>
    </citation>
    <scope>NUCLEOTIDE SEQUENCE [LARGE SCALE GENOMIC DNA]</scope>
    <source>
        <tissue evidence="1">The whole plant</tissue>
    </source>
</reference>
<protein>
    <submittedName>
        <fullName evidence="1">Uncharacterized protein</fullName>
    </submittedName>
</protein>
<gene>
    <name evidence="1" type="ORF">MA16_Dca024065</name>
</gene>
<dbReference type="Proteomes" id="UP000233837">
    <property type="component" value="Unassembled WGS sequence"/>
</dbReference>
<organism evidence="1 2">
    <name type="scientific">Dendrobium catenatum</name>
    <dbReference type="NCBI Taxonomy" id="906689"/>
    <lineage>
        <taxon>Eukaryota</taxon>
        <taxon>Viridiplantae</taxon>
        <taxon>Streptophyta</taxon>
        <taxon>Embryophyta</taxon>
        <taxon>Tracheophyta</taxon>
        <taxon>Spermatophyta</taxon>
        <taxon>Magnoliopsida</taxon>
        <taxon>Liliopsida</taxon>
        <taxon>Asparagales</taxon>
        <taxon>Orchidaceae</taxon>
        <taxon>Epidendroideae</taxon>
        <taxon>Malaxideae</taxon>
        <taxon>Dendrobiinae</taxon>
        <taxon>Dendrobium</taxon>
    </lineage>
</organism>